<evidence type="ECO:0000256" key="3">
    <source>
        <dbReference type="ARBA" id="ARBA00022801"/>
    </source>
</evidence>
<dbReference type="GO" id="GO:0009378">
    <property type="term" value="F:four-way junction helicase activity"/>
    <property type="evidence" value="ECO:0007669"/>
    <property type="project" value="TreeGrafter"/>
</dbReference>
<evidence type="ECO:0000313" key="12">
    <source>
        <dbReference type="EMBL" id="KAK7277949.1"/>
    </source>
</evidence>
<keyword evidence="7" id="KW-0539">Nucleus</keyword>
<dbReference type="PROSITE" id="PS51194">
    <property type="entry name" value="HELICASE_CTER"/>
    <property type="match status" value="1"/>
</dbReference>
<dbReference type="InterPro" id="IPR004589">
    <property type="entry name" value="DNA_helicase_ATP-dep_RecQ"/>
</dbReference>
<feature type="domain" description="UBA" evidence="9">
    <location>
        <begin position="1"/>
        <end position="46"/>
    </location>
</feature>
<keyword evidence="3 7" id="KW-0378">Hydrolase</keyword>
<evidence type="ECO:0000259" key="9">
    <source>
        <dbReference type="PROSITE" id="PS50030"/>
    </source>
</evidence>
<evidence type="ECO:0000259" key="10">
    <source>
        <dbReference type="PROSITE" id="PS51192"/>
    </source>
</evidence>
<dbReference type="Gene3D" id="1.10.8.10">
    <property type="entry name" value="DNA helicase RuvA subunit, C-terminal domain"/>
    <property type="match status" value="1"/>
</dbReference>
<dbReference type="InterPro" id="IPR032284">
    <property type="entry name" value="RecQ_Zn-bd"/>
</dbReference>
<accession>A0AAN9FKB1</accession>
<feature type="domain" description="Helicase C-terminal" evidence="11">
    <location>
        <begin position="470"/>
        <end position="629"/>
    </location>
</feature>
<comment type="catalytic activity">
    <reaction evidence="7">
        <text>ATP + H2O = ADP + phosphate + H(+)</text>
        <dbReference type="Rhea" id="RHEA:13065"/>
        <dbReference type="ChEBI" id="CHEBI:15377"/>
        <dbReference type="ChEBI" id="CHEBI:15378"/>
        <dbReference type="ChEBI" id="CHEBI:30616"/>
        <dbReference type="ChEBI" id="CHEBI:43474"/>
        <dbReference type="ChEBI" id="CHEBI:456216"/>
    </reaction>
</comment>
<evidence type="ECO:0000259" key="11">
    <source>
        <dbReference type="PROSITE" id="PS51194"/>
    </source>
</evidence>
<dbReference type="SUPFAM" id="SSF52540">
    <property type="entry name" value="P-loop containing nucleoside triphosphate hydrolases"/>
    <property type="match status" value="2"/>
</dbReference>
<feature type="region of interest" description="Disordered" evidence="8">
    <location>
        <begin position="808"/>
        <end position="845"/>
    </location>
</feature>
<dbReference type="InterPro" id="IPR027417">
    <property type="entry name" value="P-loop_NTPase"/>
</dbReference>
<comment type="subcellular location">
    <subcellularLocation>
        <location evidence="7">Nucleus</location>
    </subcellularLocation>
</comment>
<dbReference type="InterPro" id="IPR009060">
    <property type="entry name" value="UBA-like_sf"/>
</dbReference>
<dbReference type="GO" id="GO:0043138">
    <property type="term" value="F:3'-5' DNA helicase activity"/>
    <property type="evidence" value="ECO:0007669"/>
    <property type="project" value="UniProtKB-EC"/>
</dbReference>
<dbReference type="GO" id="GO:0005694">
    <property type="term" value="C:chromosome"/>
    <property type="evidence" value="ECO:0007669"/>
    <property type="project" value="TreeGrafter"/>
</dbReference>
<dbReference type="Pfam" id="PF00271">
    <property type="entry name" value="Helicase_C"/>
    <property type="match status" value="1"/>
</dbReference>
<dbReference type="Pfam" id="PF16124">
    <property type="entry name" value="RecQ_Zn_bind"/>
    <property type="match status" value="1"/>
</dbReference>
<evidence type="ECO:0000313" key="13">
    <source>
        <dbReference type="Proteomes" id="UP001359559"/>
    </source>
</evidence>
<dbReference type="Gene3D" id="3.40.50.300">
    <property type="entry name" value="P-loop containing nucleotide triphosphate hydrolases"/>
    <property type="match status" value="2"/>
</dbReference>
<dbReference type="InterPro" id="IPR015940">
    <property type="entry name" value="UBA"/>
</dbReference>
<dbReference type="EC" id="5.6.2.4" evidence="7"/>
<comment type="similarity">
    <text evidence="1 7">Belongs to the helicase family. RecQ subfamily.</text>
</comment>
<evidence type="ECO:0000256" key="5">
    <source>
        <dbReference type="ARBA" id="ARBA00022840"/>
    </source>
</evidence>
<evidence type="ECO:0000256" key="1">
    <source>
        <dbReference type="ARBA" id="ARBA00005446"/>
    </source>
</evidence>
<dbReference type="GO" id="GO:0005634">
    <property type="term" value="C:nucleus"/>
    <property type="evidence" value="ECO:0007669"/>
    <property type="project" value="UniProtKB-SubCell"/>
</dbReference>
<dbReference type="GO" id="GO:0005737">
    <property type="term" value="C:cytoplasm"/>
    <property type="evidence" value="ECO:0007669"/>
    <property type="project" value="TreeGrafter"/>
</dbReference>
<dbReference type="SUPFAM" id="SSF46934">
    <property type="entry name" value="UBA-like"/>
    <property type="match status" value="1"/>
</dbReference>
<organism evidence="12 13">
    <name type="scientific">Clitoria ternatea</name>
    <name type="common">Butterfly pea</name>
    <dbReference type="NCBI Taxonomy" id="43366"/>
    <lineage>
        <taxon>Eukaryota</taxon>
        <taxon>Viridiplantae</taxon>
        <taxon>Streptophyta</taxon>
        <taxon>Embryophyta</taxon>
        <taxon>Tracheophyta</taxon>
        <taxon>Spermatophyta</taxon>
        <taxon>Magnoliopsida</taxon>
        <taxon>eudicotyledons</taxon>
        <taxon>Gunneridae</taxon>
        <taxon>Pentapetalae</taxon>
        <taxon>rosids</taxon>
        <taxon>fabids</taxon>
        <taxon>Fabales</taxon>
        <taxon>Fabaceae</taxon>
        <taxon>Papilionoideae</taxon>
        <taxon>50 kb inversion clade</taxon>
        <taxon>NPAAA clade</taxon>
        <taxon>indigoferoid/millettioid clade</taxon>
        <taxon>Phaseoleae</taxon>
        <taxon>Clitoria</taxon>
    </lineage>
</organism>
<dbReference type="PROSITE" id="PS51192">
    <property type="entry name" value="HELICASE_ATP_BIND_1"/>
    <property type="match status" value="1"/>
</dbReference>
<keyword evidence="5 7" id="KW-0067">ATP-binding</keyword>
<evidence type="ECO:0000256" key="7">
    <source>
        <dbReference type="RuleBase" id="RU364117"/>
    </source>
</evidence>
<dbReference type="GO" id="GO:0000724">
    <property type="term" value="P:double-strand break repair via homologous recombination"/>
    <property type="evidence" value="ECO:0007669"/>
    <property type="project" value="TreeGrafter"/>
</dbReference>
<feature type="region of interest" description="Disordered" evidence="8">
    <location>
        <begin position="47"/>
        <end position="81"/>
    </location>
</feature>
<dbReference type="PROSITE" id="PS50030">
    <property type="entry name" value="UBA"/>
    <property type="match status" value="1"/>
</dbReference>
<dbReference type="EMBL" id="JAYKXN010000006">
    <property type="protein sequence ID" value="KAK7277949.1"/>
    <property type="molecule type" value="Genomic_DNA"/>
</dbReference>
<dbReference type="CDD" id="cd17920">
    <property type="entry name" value="DEXHc_RecQ"/>
    <property type="match status" value="1"/>
</dbReference>
<dbReference type="FunFam" id="3.40.50.300:FF:001456">
    <property type="entry name" value="ATP-dependent DNA helicase"/>
    <property type="match status" value="1"/>
</dbReference>
<comment type="catalytic activity">
    <reaction evidence="6 7">
        <text>Couples ATP hydrolysis with the unwinding of duplex DNA by translocating in the 3'-5' direction.</text>
        <dbReference type="EC" id="5.6.2.4"/>
    </reaction>
</comment>
<dbReference type="GO" id="GO:0005524">
    <property type="term" value="F:ATP binding"/>
    <property type="evidence" value="ECO:0007669"/>
    <property type="project" value="UniProtKB-KW"/>
</dbReference>
<evidence type="ECO:0000256" key="8">
    <source>
        <dbReference type="SAM" id="MobiDB-lite"/>
    </source>
</evidence>
<name>A0AAN9FKB1_CLITE</name>
<dbReference type="SMART" id="SM00490">
    <property type="entry name" value="HELICc"/>
    <property type="match status" value="1"/>
</dbReference>
<gene>
    <name evidence="12" type="ORF">RJT34_22970</name>
</gene>
<dbReference type="Pfam" id="PF00270">
    <property type="entry name" value="DEAD"/>
    <property type="match status" value="1"/>
</dbReference>
<keyword evidence="2 7" id="KW-0547">Nucleotide-binding</keyword>
<dbReference type="InterPro" id="IPR011545">
    <property type="entry name" value="DEAD/DEAH_box_helicase_dom"/>
</dbReference>
<dbReference type="InterPro" id="IPR001650">
    <property type="entry name" value="Helicase_C-like"/>
</dbReference>
<dbReference type="InterPro" id="IPR014001">
    <property type="entry name" value="Helicase_ATP-bd"/>
</dbReference>
<protein>
    <recommendedName>
        <fullName evidence="7">ATP-dependent DNA helicase</fullName>
        <ecNumber evidence="7">5.6.2.4</ecNumber>
    </recommendedName>
</protein>
<comment type="caution">
    <text evidence="12">The sequence shown here is derived from an EMBL/GenBank/DDBJ whole genome shotgun (WGS) entry which is preliminary data.</text>
</comment>
<keyword evidence="4 7" id="KW-0347">Helicase</keyword>
<feature type="compositionally biased region" description="Basic residues" evidence="8">
    <location>
        <begin position="813"/>
        <end position="833"/>
    </location>
</feature>
<dbReference type="AlphaFoldDB" id="A0AAN9FKB1"/>
<dbReference type="Proteomes" id="UP001359559">
    <property type="component" value="Unassembled WGS sequence"/>
</dbReference>
<evidence type="ECO:0000256" key="2">
    <source>
        <dbReference type="ARBA" id="ARBA00022741"/>
    </source>
</evidence>
<reference evidence="12 13" key="1">
    <citation type="submission" date="2024-01" db="EMBL/GenBank/DDBJ databases">
        <title>The genomes of 5 underutilized Papilionoideae crops provide insights into root nodulation and disease resistance.</title>
        <authorList>
            <person name="Yuan L."/>
        </authorList>
    </citation>
    <scope>NUCLEOTIDE SEQUENCE [LARGE SCALE GENOMIC DNA]</scope>
    <source>
        <strain evidence="12">LY-2023</strain>
        <tissue evidence="12">Leaf</tissue>
    </source>
</reference>
<dbReference type="NCBIfam" id="TIGR00614">
    <property type="entry name" value="recQ_fam"/>
    <property type="match status" value="1"/>
</dbReference>
<dbReference type="Gene3D" id="1.10.10.10">
    <property type="entry name" value="Winged helix-like DNA-binding domain superfamily/Winged helix DNA-binding domain"/>
    <property type="match status" value="1"/>
</dbReference>
<sequence>MDDNNTSSDQVIAEMVEMGFEHSDIVEAIKLAGPSIPRAVEHILNKGEASSSTRTSKSELKTHNWNAPRKKQPLRSSRQVRQSRILDHFESNDIKEHKEPFPQMKVDPVVFSEPVEAQDWNIVSDWEQRASNLMQKHFGFSTLKSFQKEALSSWVAHKDCLVLAATGSGKSLCFQIPALLSGKVVVVISPLISLMHDQCLKLTRHGISACFLGSGQPDGTVEQKALRGMYSIIYVCPETVLRLIQPLQKLAESRGIALFAIDEVHCVSKWGHDFRPHYRQLSVLRENFNTSKIKSLKFDIPLMALTATATKKVREDILKSLLMSKKTNVVLTSFFRSNLCFIVKDSRTSRASYAKDFHELIELYGSRKQNIDGNEKACMSDYSDDVSNTSDASSISDTDSVCPYDVDDDRDDYADTSNFTKASELSIEFLENDNDFFQSVDGSDVTHGDFCVQPPAKECKLSETIDPPKKSEGRLKETLEQGPTIIYVPTRKETLKIAEYLCKFGVKAAAYNAGLPKLHLRRVHKAFHENTSEVIVATVAFGMGIDKSNVRRIIHYGWPQSLEAYYQEAGRAGRDGKLADCILYANLASRPFLLPSRKSEDQIKQAYIMLADCFRYGMNTSCCRAKTLVEYFGEDFSHKKCLLCDVCTNGPPRKQNVKEDACILLQTIGAHNACSFSMDCSYDDDIHFESKDRRLGERPNLKMLVGKIRQQFPKFLTTDILWWRGLARILEVKGYIREGDDKTHVQIKYPEPTELGLEFIKSTSEEAFYVYPEADMLLERKMKTKKPFSSFSEWGKGWADPEIRRQRLERMQVSRKPKLLQSPKKKRKRRSKKVQPDARTSRGRLAARLAKLAKYK</sequence>
<keyword evidence="13" id="KW-1185">Reference proteome</keyword>
<dbReference type="FunFam" id="1.10.10.10:FF:000782">
    <property type="entry name" value="ATP-dependent DNA helicase"/>
    <property type="match status" value="1"/>
</dbReference>
<dbReference type="GO" id="GO:0003676">
    <property type="term" value="F:nucleic acid binding"/>
    <property type="evidence" value="ECO:0007669"/>
    <property type="project" value="InterPro"/>
</dbReference>
<dbReference type="SMART" id="SM00487">
    <property type="entry name" value="DEXDc"/>
    <property type="match status" value="1"/>
</dbReference>
<dbReference type="FunFam" id="3.40.50.300:FF:001391">
    <property type="entry name" value="ATP-dependent DNA helicase"/>
    <property type="match status" value="1"/>
</dbReference>
<proteinExistence type="inferred from homology"/>
<dbReference type="PANTHER" id="PTHR13710">
    <property type="entry name" value="DNA HELICASE RECQ FAMILY MEMBER"/>
    <property type="match status" value="1"/>
</dbReference>
<feature type="domain" description="Helicase ATP-binding" evidence="10">
    <location>
        <begin position="151"/>
        <end position="327"/>
    </location>
</feature>
<dbReference type="PANTHER" id="PTHR13710:SF69">
    <property type="entry name" value="ATP-DEPENDENT DNA HELICASE Q-LIKE SIM"/>
    <property type="match status" value="1"/>
</dbReference>
<evidence type="ECO:0000256" key="4">
    <source>
        <dbReference type="ARBA" id="ARBA00022806"/>
    </source>
</evidence>
<evidence type="ECO:0000256" key="6">
    <source>
        <dbReference type="ARBA" id="ARBA00034617"/>
    </source>
</evidence>
<dbReference type="InterPro" id="IPR036388">
    <property type="entry name" value="WH-like_DNA-bd_sf"/>
</dbReference>
<dbReference type="GO" id="GO:0016787">
    <property type="term" value="F:hydrolase activity"/>
    <property type="evidence" value="ECO:0007669"/>
    <property type="project" value="UniProtKB-KW"/>
</dbReference>